<keyword evidence="1" id="KW-0175">Coiled coil</keyword>
<dbReference type="Proteomes" id="UP000289859">
    <property type="component" value="Unassembled WGS sequence"/>
</dbReference>
<name>A0A4Q0NRC8_9FLAO</name>
<protein>
    <submittedName>
        <fullName evidence="2">Uncharacterized protein</fullName>
    </submittedName>
</protein>
<feature type="coiled-coil region" evidence="1">
    <location>
        <begin position="108"/>
        <end position="135"/>
    </location>
</feature>
<dbReference type="AlphaFoldDB" id="A0A4Q0NRC8"/>
<reference evidence="2 3" key="1">
    <citation type="submission" date="2018-07" db="EMBL/GenBank/DDBJ databases">
        <title>Leeuwenhoekiella genomics.</title>
        <authorList>
            <person name="Tahon G."/>
            <person name="Willems A."/>
        </authorList>
    </citation>
    <scope>NUCLEOTIDE SEQUENCE [LARGE SCALE GENOMIC DNA]</scope>
    <source>
        <strain evidence="2 3">LMG 29608</strain>
    </source>
</reference>
<dbReference type="EMBL" id="QOVK01000029">
    <property type="protein sequence ID" value="RXG12823.1"/>
    <property type="molecule type" value="Genomic_DNA"/>
</dbReference>
<dbReference type="NCBIfam" id="NF041200">
    <property type="entry name" value="mob_BfmA_Nterm"/>
    <property type="match status" value="1"/>
</dbReference>
<gene>
    <name evidence="2" type="ORF">DSM02_3827</name>
</gene>
<accession>A0A4Q0NRC8</accession>
<evidence type="ECO:0000313" key="2">
    <source>
        <dbReference type="EMBL" id="RXG12823.1"/>
    </source>
</evidence>
<sequence>MFKIIEMAKKSILISAYHHKELTKLSEVYNLKYYELVEEMIGYFKKTGINPKESKNENPSRALKELDKRMVSFLKVQERDILKPLRQEVYEYSKDQKQEIKELHTKLIKALNTINQNEKLRADNLLEEIQKQRKITFAIAQLIDAKNKSGILSKINTLFD</sequence>
<evidence type="ECO:0000256" key="1">
    <source>
        <dbReference type="SAM" id="Coils"/>
    </source>
</evidence>
<evidence type="ECO:0000313" key="3">
    <source>
        <dbReference type="Proteomes" id="UP000289859"/>
    </source>
</evidence>
<comment type="caution">
    <text evidence="2">The sequence shown here is derived from an EMBL/GenBank/DDBJ whole genome shotgun (WGS) entry which is preliminary data.</text>
</comment>
<organism evidence="2 3">
    <name type="scientific">Leeuwenhoekiella polynyae</name>
    <dbReference type="NCBI Taxonomy" id="1550906"/>
    <lineage>
        <taxon>Bacteria</taxon>
        <taxon>Pseudomonadati</taxon>
        <taxon>Bacteroidota</taxon>
        <taxon>Flavobacteriia</taxon>
        <taxon>Flavobacteriales</taxon>
        <taxon>Flavobacteriaceae</taxon>
        <taxon>Leeuwenhoekiella</taxon>
    </lineage>
</organism>
<dbReference type="InterPro" id="IPR048012">
    <property type="entry name" value="BfmA-like_N"/>
</dbReference>
<keyword evidence="3" id="KW-1185">Reference proteome</keyword>
<proteinExistence type="predicted"/>